<comment type="caution">
    <text evidence="1">The sequence shown here is derived from an EMBL/GenBank/DDBJ whole genome shotgun (WGS) entry which is preliminary data.</text>
</comment>
<accession>A0A420QWN9</accession>
<proteinExistence type="predicted"/>
<dbReference type="Proteomes" id="UP000285860">
    <property type="component" value="Unassembled WGS sequence"/>
</dbReference>
<gene>
    <name evidence="1" type="ORF">BFJ68_g9163</name>
</gene>
<dbReference type="AlphaFoldDB" id="A0A420QWN9"/>
<protein>
    <submittedName>
        <fullName evidence="1">Uncharacterized protein</fullName>
    </submittedName>
</protein>
<dbReference type="EMBL" id="MRCY01000044">
    <property type="protein sequence ID" value="RKL09218.1"/>
    <property type="molecule type" value="Genomic_DNA"/>
</dbReference>
<evidence type="ECO:0000313" key="2">
    <source>
        <dbReference type="Proteomes" id="UP000285860"/>
    </source>
</evidence>
<name>A0A420QWN9_FUSOX</name>
<evidence type="ECO:0000313" key="1">
    <source>
        <dbReference type="EMBL" id="RKL09218.1"/>
    </source>
</evidence>
<reference evidence="1 2" key="1">
    <citation type="journal article" date="2018" name="Sci. Rep.">
        <title>Characterisation of pathogen-specific regions and novel effector candidates in Fusarium oxysporum f. sp. cepae.</title>
        <authorList>
            <person name="Armitage A.D."/>
            <person name="Taylor A."/>
            <person name="Sobczyk M.K."/>
            <person name="Baxter L."/>
            <person name="Greenfield B.P."/>
            <person name="Bates H.J."/>
            <person name="Wilson F."/>
            <person name="Jackson A.C."/>
            <person name="Ott S."/>
            <person name="Harrison R.J."/>
            <person name="Clarkson J.P."/>
        </authorList>
    </citation>
    <scope>NUCLEOTIDE SEQUENCE [LARGE SCALE GENOMIC DNA]</scope>
    <source>
        <strain evidence="1 2">Fo_A28</strain>
    </source>
</reference>
<sequence>MSLFYGGRLLSETNLLAVAMPQKSSLFSFNSGRAENYSYDSSDGGPQPDYYFEAGGK</sequence>
<organism evidence="1 2">
    <name type="scientific">Fusarium oxysporum</name>
    <name type="common">Fusarium vascular wilt</name>
    <dbReference type="NCBI Taxonomy" id="5507"/>
    <lineage>
        <taxon>Eukaryota</taxon>
        <taxon>Fungi</taxon>
        <taxon>Dikarya</taxon>
        <taxon>Ascomycota</taxon>
        <taxon>Pezizomycotina</taxon>
        <taxon>Sordariomycetes</taxon>
        <taxon>Hypocreomycetidae</taxon>
        <taxon>Hypocreales</taxon>
        <taxon>Nectriaceae</taxon>
        <taxon>Fusarium</taxon>
        <taxon>Fusarium oxysporum species complex</taxon>
    </lineage>
</organism>